<reference evidence="1" key="1">
    <citation type="submission" date="2019-04" db="EMBL/GenBank/DDBJ databases">
        <title>Microbes associate with the intestines of laboratory mice.</title>
        <authorList>
            <person name="Navarre W."/>
            <person name="Wong E."/>
            <person name="Huang K."/>
            <person name="Tropini C."/>
            <person name="Ng K."/>
            <person name="Yu B."/>
        </authorList>
    </citation>
    <scope>NUCLEOTIDE SEQUENCE</scope>
    <source>
        <strain evidence="1">NM73_A23</strain>
    </source>
</reference>
<keyword evidence="2" id="KW-1185">Reference proteome</keyword>
<evidence type="ECO:0000313" key="1">
    <source>
        <dbReference type="EMBL" id="TGX81136.1"/>
    </source>
</evidence>
<protein>
    <submittedName>
        <fullName evidence="1">CRISPR-associated helicase Cas3</fullName>
    </submittedName>
</protein>
<gene>
    <name evidence="1" type="primary">cas3</name>
    <name evidence="1" type="ORF">E5358_10965</name>
</gene>
<dbReference type="EMBL" id="SRZC01000019">
    <property type="protein sequence ID" value="TGX81136.1"/>
    <property type="molecule type" value="Genomic_DNA"/>
</dbReference>
<name>A0AC61QNB6_9BACT</name>
<organism evidence="1 2">
    <name type="scientific">Palleniella muris</name>
    <dbReference type="NCBI Taxonomy" id="3038145"/>
    <lineage>
        <taxon>Bacteria</taxon>
        <taxon>Pseudomonadati</taxon>
        <taxon>Bacteroidota</taxon>
        <taxon>Bacteroidia</taxon>
        <taxon>Bacteroidales</taxon>
        <taxon>Prevotellaceae</taxon>
        <taxon>Palleniella</taxon>
    </lineage>
</organism>
<comment type="caution">
    <text evidence="1">The sequence shown here is derived from an EMBL/GenBank/DDBJ whole genome shotgun (WGS) entry which is preliminary data.</text>
</comment>
<evidence type="ECO:0000313" key="2">
    <source>
        <dbReference type="Proteomes" id="UP000308886"/>
    </source>
</evidence>
<dbReference type="Proteomes" id="UP000308886">
    <property type="component" value="Unassembled WGS sequence"/>
</dbReference>
<accession>A0AC61QNB6</accession>
<sequence length="712" mass="80794">MGKYDYILAKSEEQCGQTLSSHLKDVAEVAVRIAQYLHLDVETARLGALLHDVGKASPHFQKTLQKGYTRRPGEVFRHEIASLFFISLVEESKRDAVIEMIAAHHKSAYKDGLELGIIDMDDTDDCFAIHSKDFDKWSSIVTGLLEEMGMTIHPVSLEEAKENYDYALDYCCNAIRRCCYSAWRGLLMAADHYASALNEKVGANIDKLFINPDLKFYERQSELYPLSSIDTKDRRPHTIVTAPTGAGKTDFLVRRCRGRLFYTLPFQASINAMYERFRKDLSGTDAQIYLLHSASTLKVEDGNLEESILQRHIGASIKVLTPHQMASIAFGIKGYEAMILDLKGQDVILDEIHTYSGATQAIVLKIIEVLANIGCRIHVGTATMPTLLYNRIKNLLGGDKNVYEVSLPDDTLGTFNRHIINKVESFASCTSIIDEAIRENQKILIVCNQVQRSQNLYCELKERYPMVKGMLLHSRFKRGDRNELETRLKEEFNTIAEACIVVSTQVVEVSLDISFDLMITECAPIDAMIQRFGRINRKRTKETIGRYKPVYVLAPLADKDALPYDEDVLKHSYEVLPDGEVMRETEVQQMIDTVYPDTHFMDIDYSGTIFIDGRWTLSKLCHRDKAAFLGLLDIQSATCVTESDVETYKHGTHKEASLCEIPCSYHSIAHRNLERIDKRQHPFVVPNMAYTEDMGLLMDNISPVNYNSFEII</sequence>
<proteinExistence type="predicted"/>